<dbReference type="PROSITE" id="PS50208">
    <property type="entry name" value="CASPASE_P20"/>
    <property type="match status" value="1"/>
</dbReference>
<evidence type="ECO:0000256" key="5">
    <source>
        <dbReference type="ARBA" id="ARBA00022807"/>
    </source>
</evidence>
<sequence>MRNGFKLDSNEKNFDESDKIYTKYFHKEQIKIEKLENMKRDIKKQFTHKQIDPINGSSSDILPHYTMTNHSRGVAIIINNQFFEKHLDLSERSGTQIDQENLITIFEKLNFSIIVKNNYQCQNTIDCLKKVSKMDHSNNDCFILVILSHGINGYIYGSDGMMDVNALIQFYNGKNCQTLIGKPKLFFIQACRGDKFDEGVECIDGPEKPFKLPRMSDMLIYYSVVPGFYSWRNSMKGSWFVQAINKAMANYGKCEIMQILTMANYYVAREFESKSRDPFMSGKKQIPCIMSMLTKQLYFEKNYLDECDKKNTESNEESQMLNTTTCQIF</sequence>
<dbReference type="GO" id="GO:0004197">
    <property type="term" value="F:cysteine-type endopeptidase activity"/>
    <property type="evidence" value="ECO:0007669"/>
    <property type="project" value="InterPro"/>
</dbReference>
<keyword evidence="12" id="KW-1185">Reference proteome</keyword>
<dbReference type="InterPro" id="IPR001309">
    <property type="entry name" value="Pept_C14_p20"/>
</dbReference>
<dbReference type="GO" id="GO:0043525">
    <property type="term" value="P:positive regulation of neuron apoptotic process"/>
    <property type="evidence" value="ECO:0007669"/>
    <property type="project" value="TreeGrafter"/>
</dbReference>
<evidence type="ECO:0000256" key="6">
    <source>
        <dbReference type="ARBA" id="ARBA00023145"/>
    </source>
</evidence>
<dbReference type="SMART" id="SM00115">
    <property type="entry name" value="CASc"/>
    <property type="match status" value="1"/>
</dbReference>
<feature type="active site" evidence="7">
    <location>
        <position position="191"/>
    </location>
</feature>
<organism evidence="11 12">
    <name type="scientific">Intoshia linei</name>
    <dbReference type="NCBI Taxonomy" id="1819745"/>
    <lineage>
        <taxon>Eukaryota</taxon>
        <taxon>Metazoa</taxon>
        <taxon>Spiralia</taxon>
        <taxon>Lophotrochozoa</taxon>
        <taxon>Mesozoa</taxon>
        <taxon>Orthonectida</taxon>
        <taxon>Rhopaluridae</taxon>
        <taxon>Intoshia</taxon>
    </lineage>
</organism>
<dbReference type="GO" id="GO:0006508">
    <property type="term" value="P:proteolysis"/>
    <property type="evidence" value="ECO:0007669"/>
    <property type="project" value="UniProtKB-KW"/>
</dbReference>
<dbReference type="PIRSF" id="PIRSF038001">
    <property type="entry name" value="Caspase_ICE"/>
    <property type="match status" value="1"/>
</dbReference>
<feature type="active site" evidence="7">
    <location>
        <position position="149"/>
    </location>
</feature>
<evidence type="ECO:0000256" key="8">
    <source>
        <dbReference type="RuleBase" id="RU003971"/>
    </source>
</evidence>
<dbReference type="PRINTS" id="PR00376">
    <property type="entry name" value="IL1BCENZYME"/>
</dbReference>
<dbReference type="PROSITE" id="PS50207">
    <property type="entry name" value="CASPASE_P10"/>
    <property type="match status" value="1"/>
</dbReference>
<keyword evidence="4" id="KW-0378">Hydrolase</keyword>
<keyword evidence="5" id="KW-0788">Thiol protease</keyword>
<dbReference type="AlphaFoldDB" id="A0A177AWB3"/>
<protein>
    <recommendedName>
        <fullName evidence="13">Caspase-3</fullName>
    </recommendedName>
</protein>
<dbReference type="PANTHER" id="PTHR10454">
    <property type="entry name" value="CASPASE"/>
    <property type="match status" value="1"/>
</dbReference>
<dbReference type="InterPro" id="IPR016129">
    <property type="entry name" value="Caspase_his_AS"/>
</dbReference>
<dbReference type="PROSITE" id="PS01122">
    <property type="entry name" value="CASPASE_CYS"/>
    <property type="match status" value="1"/>
</dbReference>
<evidence type="ECO:0000256" key="7">
    <source>
        <dbReference type="PIRSR" id="PIRSR038001-1"/>
    </source>
</evidence>
<evidence type="ECO:0000313" key="11">
    <source>
        <dbReference type="EMBL" id="OAF66307.1"/>
    </source>
</evidence>
<dbReference type="InterPro" id="IPR033139">
    <property type="entry name" value="Caspase_cys_AS"/>
</dbReference>
<comment type="similarity">
    <text evidence="1 8">Belongs to the peptidase C14A family.</text>
</comment>
<evidence type="ECO:0000259" key="10">
    <source>
        <dbReference type="PROSITE" id="PS50208"/>
    </source>
</evidence>
<evidence type="ECO:0000256" key="1">
    <source>
        <dbReference type="ARBA" id="ARBA00010134"/>
    </source>
</evidence>
<dbReference type="SUPFAM" id="SSF52129">
    <property type="entry name" value="Caspase-like"/>
    <property type="match status" value="1"/>
</dbReference>
<dbReference type="InterPro" id="IPR011600">
    <property type="entry name" value="Pept_C14_caspase"/>
</dbReference>
<dbReference type="CDD" id="cd00032">
    <property type="entry name" value="CASc"/>
    <property type="match status" value="1"/>
</dbReference>
<evidence type="ECO:0000256" key="4">
    <source>
        <dbReference type="ARBA" id="ARBA00022801"/>
    </source>
</evidence>
<dbReference type="PANTHER" id="PTHR10454:SF232">
    <property type="entry name" value="AT03047P-RELATED"/>
    <property type="match status" value="1"/>
</dbReference>
<dbReference type="EMBL" id="LWCA01000971">
    <property type="protein sequence ID" value="OAF66307.1"/>
    <property type="molecule type" value="Genomic_DNA"/>
</dbReference>
<dbReference type="GO" id="GO:0005737">
    <property type="term" value="C:cytoplasm"/>
    <property type="evidence" value="ECO:0007669"/>
    <property type="project" value="TreeGrafter"/>
</dbReference>
<dbReference type="Gene3D" id="3.40.50.1460">
    <property type="match status" value="1"/>
</dbReference>
<dbReference type="GO" id="GO:0006915">
    <property type="term" value="P:apoptotic process"/>
    <property type="evidence" value="ECO:0007669"/>
    <property type="project" value="UniProtKB-KW"/>
</dbReference>
<keyword evidence="3" id="KW-0053">Apoptosis</keyword>
<keyword evidence="2" id="KW-0645">Protease</keyword>
<dbReference type="OrthoDB" id="6116485at2759"/>
<dbReference type="PROSITE" id="PS01121">
    <property type="entry name" value="CASPASE_HIS"/>
    <property type="match status" value="1"/>
</dbReference>
<feature type="domain" description="Caspase family p20" evidence="10">
    <location>
        <begin position="71"/>
        <end position="195"/>
    </location>
</feature>
<accession>A0A177AWB3</accession>
<keyword evidence="6" id="KW-0865">Zymogen</keyword>
<evidence type="ECO:0000313" key="12">
    <source>
        <dbReference type="Proteomes" id="UP000078046"/>
    </source>
</evidence>
<evidence type="ECO:0000259" key="9">
    <source>
        <dbReference type="PROSITE" id="PS50207"/>
    </source>
</evidence>
<feature type="domain" description="Caspase family p10" evidence="9">
    <location>
        <begin position="208"/>
        <end position="301"/>
    </location>
</feature>
<dbReference type="InterPro" id="IPR002138">
    <property type="entry name" value="Pept_C14_p10"/>
</dbReference>
<evidence type="ECO:0000256" key="3">
    <source>
        <dbReference type="ARBA" id="ARBA00022703"/>
    </source>
</evidence>
<reference evidence="11 12" key="1">
    <citation type="submission" date="2016-04" db="EMBL/GenBank/DDBJ databases">
        <title>The genome of Intoshia linei affirms orthonectids as highly simplified spiralians.</title>
        <authorList>
            <person name="Mikhailov K.V."/>
            <person name="Slusarev G.S."/>
            <person name="Nikitin M.A."/>
            <person name="Logacheva M.D."/>
            <person name="Penin A."/>
            <person name="Aleoshin V."/>
            <person name="Panchin Y.V."/>
        </authorList>
    </citation>
    <scope>NUCLEOTIDE SEQUENCE [LARGE SCALE GENOMIC DNA]</scope>
    <source>
        <strain evidence="11">Intl2013</strain>
        <tissue evidence="11">Whole animal</tissue>
    </source>
</reference>
<comment type="caution">
    <text evidence="11">The sequence shown here is derived from an EMBL/GenBank/DDBJ whole genome shotgun (WGS) entry which is preliminary data.</text>
</comment>
<dbReference type="Pfam" id="PF00656">
    <property type="entry name" value="Peptidase_C14"/>
    <property type="match status" value="1"/>
</dbReference>
<dbReference type="InterPro" id="IPR029030">
    <property type="entry name" value="Caspase-like_dom_sf"/>
</dbReference>
<evidence type="ECO:0000256" key="2">
    <source>
        <dbReference type="ARBA" id="ARBA00022670"/>
    </source>
</evidence>
<evidence type="ECO:0008006" key="13">
    <source>
        <dbReference type="Google" id="ProtNLM"/>
    </source>
</evidence>
<dbReference type="InterPro" id="IPR015917">
    <property type="entry name" value="Pept_C14A"/>
</dbReference>
<dbReference type="Proteomes" id="UP000078046">
    <property type="component" value="Unassembled WGS sequence"/>
</dbReference>
<proteinExistence type="inferred from homology"/>
<name>A0A177AWB3_9BILA</name>
<dbReference type="FunFam" id="3.40.50.1460:FF:000001">
    <property type="entry name" value="Caspase-3 preproprotein"/>
    <property type="match status" value="1"/>
</dbReference>
<dbReference type="InterPro" id="IPR002398">
    <property type="entry name" value="Pept_C14"/>
</dbReference>
<gene>
    <name evidence="11" type="ORF">A3Q56_05972</name>
</gene>